<dbReference type="AlphaFoldDB" id="A0AAD8I0K0"/>
<comment type="similarity">
    <text evidence="1">Belongs to the remorin family.</text>
</comment>
<reference evidence="3" key="2">
    <citation type="submission" date="2023-05" db="EMBL/GenBank/DDBJ databases">
        <authorList>
            <person name="Schelkunov M.I."/>
        </authorList>
    </citation>
    <scope>NUCLEOTIDE SEQUENCE</scope>
    <source>
        <strain evidence="3">Hsosn_3</strain>
        <tissue evidence="3">Leaf</tissue>
    </source>
</reference>
<dbReference type="Pfam" id="PF03763">
    <property type="entry name" value="Remorin_C"/>
    <property type="match status" value="1"/>
</dbReference>
<feature type="domain" description="Remorin C-terminal" evidence="2">
    <location>
        <begin position="29"/>
        <end position="75"/>
    </location>
</feature>
<proteinExistence type="inferred from homology"/>
<dbReference type="EMBL" id="JAUIZM010000007">
    <property type="protein sequence ID" value="KAK1376897.1"/>
    <property type="molecule type" value="Genomic_DNA"/>
</dbReference>
<reference evidence="3" key="1">
    <citation type="submission" date="2023-02" db="EMBL/GenBank/DDBJ databases">
        <title>Genome of toxic invasive species Heracleum sosnowskyi carries increased number of genes despite the absence of recent whole-genome duplications.</title>
        <authorList>
            <person name="Schelkunov M."/>
            <person name="Shtratnikova V."/>
            <person name="Makarenko M."/>
            <person name="Klepikova A."/>
            <person name="Omelchenko D."/>
            <person name="Novikova G."/>
            <person name="Obukhova E."/>
            <person name="Bogdanov V."/>
            <person name="Penin A."/>
            <person name="Logacheva M."/>
        </authorList>
    </citation>
    <scope>NUCLEOTIDE SEQUENCE</scope>
    <source>
        <strain evidence="3">Hsosn_3</strain>
        <tissue evidence="3">Leaf</tissue>
    </source>
</reference>
<dbReference type="PANTHER" id="PTHR31471:SF13">
    <property type="entry name" value="REMORIN FAMILY PROTEIN"/>
    <property type="match status" value="1"/>
</dbReference>
<keyword evidence="4" id="KW-1185">Reference proteome</keyword>
<dbReference type="InterPro" id="IPR005516">
    <property type="entry name" value="Remorin_C"/>
</dbReference>
<comment type="caution">
    <text evidence="3">The sequence shown here is derived from an EMBL/GenBank/DDBJ whole genome shotgun (WGS) entry which is preliminary data.</text>
</comment>
<dbReference type="Proteomes" id="UP001237642">
    <property type="component" value="Unassembled WGS sequence"/>
</dbReference>
<gene>
    <name evidence="3" type="ORF">POM88_033090</name>
</gene>
<protein>
    <recommendedName>
        <fullName evidence="2">Remorin C-terminal domain-containing protein</fullName>
    </recommendedName>
</protein>
<evidence type="ECO:0000259" key="2">
    <source>
        <dbReference type="Pfam" id="PF03763"/>
    </source>
</evidence>
<evidence type="ECO:0000256" key="1">
    <source>
        <dbReference type="ARBA" id="ARBA00005711"/>
    </source>
</evidence>
<sequence>MFTIERTCEQFQFPTSHKLAYAARQSLSIKREEARITGWENLQKAKAEAAIWKLEMKLEKKRSSSMDKIMKKLKSHWIVASVGYKLTKQGKSIIKTTSTEAGNRNTRLRQEATKVGAMVVSGVEMFVGPINGQFKLFIGGLDKCVQ</sequence>
<evidence type="ECO:0000313" key="3">
    <source>
        <dbReference type="EMBL" id="KAK1376897.1"/>
    </source>
</evidence>
<organism evidence="3 4">
    <name type="scientific">Heracleum sosnowskyi</name>
    <dbReference type="NCBI Taxonomy" id="360622"/>
    <lineage>
        <taxon>Eukaryota</taxon>
        <taxon>Viridiplantae</taxon>
        <taxon>Streptophyta</taxon>
        <taxon>Embryophyta</taxon>
        <taxon>Tracheophyta</taxon>
        <taxon>Spermatophyta</taxon>
        <taxon>Magnoliopsida</taxon>
        <taxon>eudicotyledons</taxon>
        <taxon>Gunneridae</taxon>
        <taxon>Pentapetalae</taxon>
        <taxon>asterids</taxon>
        <taxon>campanulids</taxon>
        <taxon>Apiales</taxon>
        <taxon>Apiaceae</taxon>
        <taxon>Apioideae</taxon>
        <taxon>apioid superclade</taxon>
        <taxon>Tordylieae</taxon>
        <taxon>Tordyliinae</taxon>
        <taxon>Heracleum</taxon>
    </lineage>
</organism>
<dbReference type="PANTHER" id="PTHR31471">
    <property type="entry name" value="OS02G0116800 PROTEIN"/>
    <property type="match status" value="1"/>
</dbReference>
<name>A0AAD8I0K0_9APIA</name>
<accession>A0AAD8I0K0</accession>
<evidence type="ECO:0000313" key="4">
    <source>
        <dbReference type="Proteomes" id="UP001237642"/>
    </source>
</evidence>